<evidence type="ECO:0000256" key="2">
    <source>
        <dbReference type="SAM" id="Phobius"/>
    </source>
</evidence>
<feature type="transmembrane region" description="Helical" evidence="2">
    <location>
        <begin position="26"/>
        <end position="48"/>
    </location>
</feature>
<keyword evidence="2" id="KW-0472">Membrane</keyword>
<feature type="region of interest" description="Disordered" evidence="1">
    <location>
        <begin position="1"/>
        <end position="22"/>
    </location>
</feature>
<dbReference type="EMBL" id="JACEOG010000001">
    <property type="protein sequence ID" value="MBA4609057.1"/>
    <property type="molecule type" value="Genomic_DNA"/>
</dbReference>
<feature type="transmembrane region" description="Helical" evidence="2">
    <location>
        <begin position="306"/>
        <end position="323"/>
    </location>
</feature>
<protein>
    <recommendedName>
        <fullName evidence="5">Integral membrane protein</fullName>
    </recommendedName>
</protein>
<evidence type="ECO:0000313" key="4">
    <source>
        <dbReference type="Proteomes" id="UP000550354"/>
    </source>
</evidence>
<organism evidence="3 4">
    <name type="scientific">Aeromicrobium phoceense</name>
    <dbReference type="NCBI Taxonomy" id="2754045"/>
    <lineage>
        <taxon>Bacteria</taxon>
        <taxon>Bacillati</taxon>
        <taxon>Actinomycetota</taxon>
        <taxon>Actinomycetes</taxon>
        <taxon>Propionibacteriales</taxon>
        <taxon>Nocardioidaceae</taxon>
        <taxon>Aeromicrobium</taxon>
    </lineage>
</organism>
<dbReference type="RefSeq" id="WP_181755787.1">
    <property type="nucleotide sequence ID" value="NZ_JACEOG010000001.1"/>
</dbReference>
<keyword evidence="2" id="KW-0812">Transmembrane</keyword>
<keyword evidence="4" id="KW-1185">Reference proteome</keyword>
<feature type="transmembrane region" description="Helical" evidence="2">
    <location>
        <begin position="226"/>
        <end position="245"/>
    </location>
</feature>
<name>A0A838XGT7_9ACTN</name>
<comment type="caution">
    <text evidence="3">The sequence shown here is derived from an EMBL/GenBank/DDBJ whole genome shotgun (WGS) entry which is preliminary data.</text>
</comment>
<feature type="transmembrane region" description="Helical" evidence="2">
    <location>
        <begin position="387"/>
        <end position="406"/>
    </location>
</feature>
<dbReference type="Proteomes" id="UP000550354">
    <property type="component" value="Unassembled WGS sequence"/>
</dbReference>
<feature type="transmembrane region" description="Helical" evidence="2">
    <location>
        <begin position="363"/>
        <end position="381"/>
    </location>
</feature>
<proteinExistence type="predicted"/>
<keyword evidence="2" id="KW-1133">Transmembrane helix</keyword>
<evidence type="ECO:0008006" key="5">
    <source>
        <dbReference type="Google" id="ProtNLM"/>
    </source>
</evidence>
<evidence type="ECO:0000256" key="1">
    <source>
        <dbReference type="SAM" id="MobiDB-lite"/>
    </source>
</evidence>
<accession>A0A838XGT7</accession>
<sequence>MTQDTVQEPHAPLDPRRPDDTSRGRSVAAVLCLVLAAVLTTPAAIAYWGQRTLNDGERYVETVGPLVQSPEVQEVLATRVTTAITDQVDVESLLEQAFAGLADEAPRLELLAAPLSAAVNGAIERQVRAFLASDAFEDIWLRLNIRAQQAFQRILEGRDEGAVSLQGDDVVLDVSEVIDEVKARLVDRGITFVENAPIPETDRQIVLMEAPRVQQLRTIYAFSDPVARWALPVVGALYLGAIVLARRRPRMTVAVGVAIAVNAFVLAIALAIGKQLFADALAETSFGPASTAFYETLLAYLEQGRQVVLLLGLTLVVAGWFAGTTRSGIAVRRAVGGGLEQAGATVLGERLGLGWRWVTENVAWLRIVAVGLAVVVLAWGNDISPERWWWSLALALVLLAVLQVLAGAGRVVRPQDPAARPGPTVPA</sequence>
<feature type="compositionally biased region" description="Basic and acidic residues" evidence="1">
    <location>
        <begin position="11"/>
        <end position="22"/>
    </location>
</feature>
<gene>
    <name evidence="3" type="ORF">H1W00_11265</name>
</gene>
<dbReference type="AlphaFoldDB" id="A0A838XGT7"/>
<reference evidence="3 4" key="1">
    <citation type="submission" date="2020-07" db="EMBL/GenBank/DDBJ databases">
        <title>Draft genome and description of Aeromicrobium phoceense strain Marseille-Q0843 isolated from healthy skin swab.</title>
        <authorList>
            <person name="Boxberger M."/>
            <person name="La Scola B."/>
        </authorList>
    </citation>
    <scope>NUCLEOTIDE SEQUENCE [LARGE SCALE GENOMIC DNA]</scope>
    <source>
        <strain evidence="3 4">Marseille-Q0843</strain>
    </source>
</reference>
<evidence type="ECO:0000313" key="3">
    <source>
        <dbReference type="EMBL" id="MBA4609057.1"/>
    </source>
</evidence>
<feature type="transmembrane region" description="Helical" evidence="2">
    <location>
        <begin position="252"/>
        <end position="272"/>
    </location>
</feature>